<dbReference type="Proteomes" id="UP000760472">
    <property type="component" value="Unassembled WGS sequence"/>
</dbReference>
<comment type="caution">
    <text evidence="1">The sequence shown here is derived from an EMBL/GenBank/DDBJ whole genome shotgun (WGS) entry which is preliminary data.</text>
</comment>
<accession>A0ABS2WBZ4</accession>
<keyword evidence="2" id="KW-1185">Reference proteome</keyword>
<dbReference type="RefSeq" id="WP_175483605.1">
    <property type="nucleotide sequence ID" value="NZ_JAFFZO010000036.1"/>
</dbReference>
<name>A0ABS2WBZ4_9GAMM</name>
<reference evidence="1 2" key="1">
    <citation type="submission" date="2021-02" db="EMBL/GenBank/DDBJ databases">
        <title>A novel species of genus Amphritea isolated from a fishpond in China.</title>
        <authorList>
            <person name="Lu H."/>
        </authorList>
    </citation>
    <scope>NUCLEOTIDE SEQUENCE [LARGE SCALE GENOMIC DNA]</scope>
    <source>
        <strain evidence="1 2">RP18W</strain>
    </source>
</reference>
<protein>
    <submittedName>
        <fullName evidence="1">Uncharacterized protein</fullName>
    </submittedName>
</protein>
<gene>
    <name evidence="1" type="ORF">JW498_17845</name>
</gene>
<organism evidence="1 2">
    <name type="scientific">Amphritea pacifica</name>
    <dbReference type="NCBI Taxonomy" id="2811233"/>
    <lineage>
        <taxon>Bacteria</taxon>
        <taxon>Pseudomonadati</taxon>
        <taxon>Pseudomonadota</taxon>
        <taxon>Gammaproteobacteria</taxon>
        <taxon>Oceanospirillales</taxon>
        <taxon>Oceanospirillaceae</taxon>
        <taxon>Amphritea</taxon>
    </lineage>
</organism>
<evidence type="ECO:0000313" key="1">
    <source>
        <dbReference type="EMBL" id="MBN0989236.1"/>
    </source>
</evidence>
<dbReference type="EMBL" id="JAFFZP010000035">
    <property type="protein sequence ID" value="MBN0989236.1"/>
    <property type="molecule type" value="Genomic_DNA"/>
</dbReference>
<sequence>MKLILKSAMVAGVMSLFFCFSTDQLGVWSKLYPQAAALAACCNLLLRRL</sequence>
<evidence type="ECO:0000313" key="2">
    <source>
        <dbReference type="Proteomes" id="UP000760472"/>
    </source>
</evidence>
<proteinExistence type="predicted"/>